<evidence type="ECO:0000256" key="5">
    <source>
        <dbReference type="ARBA" id="ARBA00023709"/>
    </source>
</evidence>
<comment type="function">
    <text evidence="1">Could possibly oxidize fatty acids using specific components.</text>
</comment>
<dbReference type="SUPFAM" id="SSF52096">
    <property type="entry name" value="ClpP/crotonase"/>
    <property type="match status" value="1"/>
</dbReference>
<gene>
    <name evidence="8" type="ORF">MHPYR_590028</name>
</gene>
<sequence length="253" mass="26399">MSDIRIDDVGAVRHVIISRVAKRNALSSHVYGELGQAFAEAAANADVLCVVLRGDGPIFSAGNDVRELAGLATDPGAVRRGRPIMLSAVNALEEMAKPTIAQIHGACIGGAAELALACDLRVMADDAQIAWLETKLGLIPDLGGSSRLPAIVGLGRAKELVLTARPVGADEALRIGLVNRVAPADRLADLTADLVEELLTNGHNAIGLAKRLLDAAAKPALALTLEMEVTAQDTLVRTDDFEQRLDAATTPIG</sequence>
<accession>A0A1Y5PQR6</accession>
<evidence type="ECO:0000256" key="7">
    <source>
        <dbReference type="RuleBase" id="RU003707"/>
    </source>
</evidence>
<keyword evidence="4" id="KW-0443">Lipid metabolism</keyword>
<dbReference type="CDD" id="cd06558">
    <property type="entry name" value="crotonase-like"/>
    <property type="match status" value="1"/>
</dbReference>
<comment type="catalytic activity">
    <reaction evidence="5">
        <text>a (3S)-3-hydroxyacyl-CoA = a (2E)-enoyl-CoA + H2O</text>
        <dbReference type="Rhea" id="RHEA:16105"/>
        <dbReference type="ChEBI" id="CHEBI:15377"/>
        <dbReference type="ChEBI" id="CHEBI:57318"/>
        <dbReference type="ChEBI" id="CHEBI:58856"/>
        <dbReference type="EC" id="4.2.1.17"/>
    </reaction>
</comment>
<reference evidence="8" key="1">
    <citation type="submission" date="2016-03" db="EMBL/GenBank/DDBJ databases">
        <authorList>
            <person name="Ploux O."/>
        </authorList>
    </citation>
    <scope>NUCLEOTIDE SEQUENCE</scope>
    <source>
        <strain evidence="8">UC10</strain>
    </source>
</reference>
<evidence type="ECO:0000256" key="3">
    <source>
        <dbReference type="ARBA" id="ARBA00022832"/>
    </source>
</evidence>
<evidence type="ECO:0000313" key="8">
    <source>
        <dbReference type="EMBL" id="SBS78501.1"/>
    </source>
</evidence>
<evidence type="ECO:0000256" key="1">
    <source>
        <dbReference type="ARBA" id="ARBA00002994"/>
    </source>
</evidence>
<name>A0A1Y5PQR6_9MYCO</name>
<dbReference type="EMBL" id="FLQS01000055">
    <property type="protein sequence ID" value="SBS78501.1"/>
    <property type="molecule type" value="Genomic_DNA"/>
</dbReference>
<dbReference type="PROSITE" id="PS00166">
    <property type="entry name" value="ENOYL_COA_HYDRATASE"/>
    <property type="match status" value="1"/>
</dbReference>
<evidence type="ECO:0000256" key="6">
    <source>
        <dbReference type="ARBA" id="ARBA00023717"/>
    </source>
</evidence>
<comment type="catalytic activity">
    <reaction evidence="6">
        <text>a 4-saturated-(3S)-3-hydroxyacyl-CoA = a (3E)-enoyl-CoA + H2O</text>
        <dbReference type="Rhea" id="RHEA:20724"/>
        <dbReference type="ChEBI" id="CHEBI:15377"/>
        <dbReference type="ChEBI" id="CHEBI:58521"/>
        <dbReference type="ChEBI" id="CHEBI:137480"/>
        <dbReference type="EC" id="4.2.1.17"/>
    </reaction>
</comment>
<dbReference type="Gene3D" id="3.90.226.10">
    <property type="entry name" value="2-enoyl-CoA Hydratase, Chain A, domain 1"/>
    <property type="match status" value="1"/>
</dbReference>
<comment type="similarity">
    <text evidence="2 7">Belongs to the enoyl-CoA hydratase/isomerase family.</text>
</comment>
<dbReference type="InterPro" id="IPR029045">
    <property type="entry name" value="ClpP/crotonase-like_dom_sf"/>
</dbReference>
<keyword evidence="3" id="KW-0276">Fatty acid metabolism</keyword>
<protein>
    <submittedName>
        <fullName evidence="8">Enoyl-CoA hydratase/isomerase</fullName>
    </submittedName>
</protein>
<dbReference type="GO" id="GO:0006631">
    <property type="term" value="P:fatty acid metabolic process"/>
    <property type="evidence" value="ECO:0007669"/>
    <property type="project" value="UniProtKB-KW"/>
</dbReference>
<dbReference type="GO" id="GO:0016853">
    <property type="term" value="F:isomerase activity"/>
    <property type="evidence" value="ECO:0007669"/>
    <property type="project" value="UniProtKB-KW"/>
</dbReference>
<dbReference type="InterPro" id="IPR018376">
    <property type="entry name" value="Enoyl-CoA_hyd/isom_CS"/>
</dbReference>
<dbReference type="PANTHER" id="PTHR43802">
    <property type="entry name" value="ENOYL-COA HYDRATASE"/>
    <property type="match status" value="1"/>
</dbReference>
<organism evidence="8">
    <name type="scientific">uncultured Mycobacterium sp</name>
    <dbReference type="NCBI Taxonomy" id="171292"/>
    <lineage>
        <taxon>Bacteria</taxon>
        <taxon>Bacillati</taxon>
        <taxon>Actinomycetota</taxon>
        <taxon>Actinomycetes</taxon>
        <taxon>Mycobacteriales</taxon>
        <taxon>Mycobacteriaceae</taxon>
        <taxon>Mycobacterium</taxon>
        <taxon>environmental samples</taxon>
    </lineage>
</organism>
<proteinExistence type="inferred from homology"/>
<dbReference type="Pfam" id="PF00378">
    <property type="entry name" value="ECH_1"/>
    <property type="match status" value="1"/>
</dbReference>
<dbReference type="GO" id="GO:0004300">
    <property type="term" value="F:enoyl-CoA hydratase activity"/>
    <property type="evidence" value="ECO:0007669"/>
    <property type="project" value="UniProtKB-EC"/>
</dbReference>
<dbReference type="AlphaFoldDB" id="A0A1Y5PQR6"/>
<evidence type="ECO:0000256" key="2">
    <source>
        <dbReference type="ARBA" id="ARBA00005254"/>
    </source>
</evidence>
<evidence type="ECO:0000256" key="4">
    <source>
        <dbReference type="ARBA" id="ARBA00023098"/>
    </source>
</evidence>
<dbReference type="InterPro" id="IPR001753">
    <property type="entry name" value="Enoyl-CoA_hydra/iso"/>
</dbReference>
<dbReference type="PANTHER" id="PTHR43802:SF1">
    <property type="entry name" value="IP11341P-RELATED"/>
    <property type="match status" value="1"/>
</dbReference>
<keyword evidence="8" id="KW-0413">Isomerase</keyword>